<sequence length="132" mass="14983">MKTLFILVGPKGAGKTHIGTLVNAQMAIKFLPVEPIWIDYLKNGTKDRDGWDIVEEEINRVFESNDKVMIESLGAGEGFARLHKSLKNKYQIKFIKVESALDKCLERVRNRDSTTHIPISAESKLWRTATLL</sequence>
<keyword evidence="1" id="KW-0378">Hydrolase</keyword>
<accession>A0A2K8SVP5</accession>
<evidence type="ECO:0000313" key="1">
    <source>
        <dbReference type="EMBL" id="AUB39531.1"/>
    </source>
</evidence>
<organism evidence="1 2">
    <name type="scientific">Nostoc flagelliforme CCNUN1</name>
    <dbReference type="NCBI Taxonomy" id="2038116"/>
    <lineage>
        <taxon>Bacteria</taxon>
        <taxon>Bacillati</taxon>
        <taxon>Cyanobacteriota</taxon>
        <taxon>Cyanophyceae</taxon>
        <taxon>Nostocales</taxon>
        <taxon>Nostocaceae</taxon>
        <taxon>Nostoc</taxon>
    </lineage>
</organism>
<dbReference type="AlphaFoldDB" id="A0A2K8SVP5"/>
<dbReference type="Proteomes" id="UP000232003">
    <property type="component" value="Chromosome"/>
</dbReference>
<dbReference type="KEGG" id="nfl:COO91_05525"/>
<dbReference type="SUPFAM" id="SSF52540">
    <property type="entry name" value="P-loop containing nucleoside triphosphate hydrolases"/>
    <property type="match status" value="1"/>
</dbReference>
<reference evidence="1 2" key="1">
    <citation type="submission" date="2017-11" db="EMBL/GenBank/DDBJ databases">
        <title>Complete genome of a free-living desiccation-tolerant cyanobacterium and its photosynthetic adaptation to extreme terrestrial habitat.</title>
        <authorList>
            <person name="Shang J."/>
        </authorList>
    </citation>
    <scope>NUCLEOTIDE SEQUENCE [LARGE SCALE GENOMIC DNA]</scope>
    <source>
        <strain evidence="1 2">CCNUN1</strain>
    </source>
</reference>
<protein>
    <submittedName>
        <fullName evidence="1">P-loop containing nucleoside triphosphate hydrolase</fullName>
    </submittedName>
</protein>
<dbReference type="OrthoDB" id="484214at2"/>
<evidence type="ECO:0000313" key="2">
    <source>
        <dbReference type="Proteomes" id="UP000232003"/>
    </source>
</evidence>
<gene>
    <name evidence="1" type="ORF">COO91_05525</name>
</gene>
<proteinExistence type="predicted"/>
<dbReference type="EMBL" id="CP024785">
    <property type="protein sequence ID" value="AUB39531.1"/>
    <property type="molecule type" value="Genomic_DNA"/>
</dbReference>
<dbReference type="GO" id="GO:0016787">
    <property type="term" value="F:hydrolase activity"/>
    <property type="evidence" value="ECO:0007669"/>
    <property type="project" value="UniProtKB-KW"/>
</dbReference>
<dbReference type="RefSeq" id="WP_100900510.1">
    <property type="nucleotide sequence ID" value="NZ_CAWNNC010000001.1"/>
</dbReference>
<dbReference type="InterPro" id="IPR027417">
    <property type="entry name" value="P-loop_NTPase"/>
</dbReference>
<name>A0A2K8SVP5_9NOSO</name>
<keyword evidence="2" id="KW-1185">Reference proteome</keyword>
<dbReference type="Gene3D" id="3.40.50.300">
    <property type="entry name" value="P-loop containing nucleotide triphosphate hydrolases"/>
    <property type="match status" value="1"/>
</dbReference>